<evidence type="ECO:0000313" key="3">
    <source>
        <dbReference type="Proteomes" id="UP000034881"/>
    </source>
</evidence>
<dbReference type="Pfam" id="PF18895">
    <property type="entry name" value="T4SS_pilin"/>
    <property type="match status" value="1"/>
</dbReference>
<feature type="transmembrane region" description="Helical" evidence="1">
    <location>
        <begin position="70"/>
        <end position="92"/>
    </location>
</feature>
<dbReference type="AlphaFoldDB" id="A0A0G0QW74"/>
<keyword evidence="1" id="KW-0812">Transmembrane</keyword>
<sequence length="107" mass="11865">MKIAQVLPDLQKIYDAKPAKDINSLGDLISVFLNIVFYAAGFLAFYYLVWGALSYIMAQGNKESLAKARARITWAIIGLMVVFLAFFIARFAGEIFPPSPDRGGLPF</sequence>
<feature type="transmembrane region" description="Helical" evidence="1">
    <location>
        <begin position="35"/>
        <end position="58"/>
    </location>
</feature>
<evidence type="ECO:0000313" key="2">
    <source>
        <dbReference type="EMBL" id="KKR41586.1"/>
    </source>
</evidence>
<accession>A0A0G0QW74</accession>
<keyword evidence="1" id="KW-1133">Transmembrane helix</keyword>
<evidence type="ECO:0000256" key="1">
    <source>
        <dbReference type="SAM" id="Phobius"/>
    </source>
</evidence>
<protein>
    <recommendedName>
        <fullName evidence="4">Integral membrane protein</fullName>
    </recommendedName>
</protein>
<gene>
    <name evidence="2" type="ORF">UT77_C0009G0044</name>
</gene>
<dbReference type="Proteomes" id="UP000034881">
    <property type="component" value="Unassembled WGS sequence"/>
</dbReference>
<keyword evidence="1" id="KW-0472">Membrane</keyword>
<name>A0A0G0QW74_9BACT</name>
<reference evidence="2 3" key="1">
    <citation type="journal article" date="2015" name="Nature">
        <title>rRNA introns, odd ribosomes, and small enigmatic genomes across a large radiation of phyla.</title>
        <authorList>
            <person name="Brown C.T."/>
            <person name="Hug L.A."/>
            <person name="Thomas B.C."/>
            <person name="Sharon I."/>
            <person name="Castelle C.J."/>
            <person name="Singh A."/>
            <person name="Wilkins M.J."/>
            <person name="Williams K.H."/>
            <person name="Banfield J.F."/>
        </authorList>
    </citation>
    <scope>NUCLEOTIDE SEQUENCE [LARGE SCALE GENOMIC DNA]</scope>
</reference>
<organism evidence="2 3">
    <name type="scientific">Candidatus Daviesbacteria bacterium GW2011_GWC2_40_12</name>
    <dbReference type="NCBI Taxonomy" id="1618431"/>
    <lineage>
        <taxon>Bacteria</taxon>
        <taxon>Candidatus Daviesiibacteriota</taxon>
    </lineage>
</organism>
<dbReference type="EMBL" id="LBYB01000009">
    <property type="protein sequence ID" value="KKR41586.1"/>
    <property type="molecule type" value="Genomic_DNA"/>
</dbReference>
<dbReference type="InterPro" id="IPR043993">
    <property type="entry name" value="T4SS_pilin"/>
</dbReference>
<evidence type="ECO:0008006" key="4">
    <source>
        <dbReference type="Google" id="ProtNLM"/>
    </source>
</evidence>
<comment type="caution">
    <text evidence="2">The sequence shown here is derived from an EMBL/GenBank/DDBJ whole genome shotgun (WGS) entry which is preliminary data.</text>
</comment>
<proteinExistence type="predicted"/>